<proteinExistence type="predicted"/>
<dbReference type="Proteomes" id="UP000324897">
    <property type="component" value="Unassembled WGS sequence"/>
</dbReference>
<comment type="caution">
    <text evidence="1">The sequence shown here is derived from an EMBL/GenBank/DDBJ whole genome shotgun (WGS) entry which is preliminary data.</text>
</comment>
<reference evidence="1 2" key="1">
    <citation type="journal article" date="2019" name="Sci. Rep.">
        <title>A high-quality genome of Eragrostis curvula grass provides insights into Poaceae evolution and supports new strategies to enhance forage quality.</title>
        <authorList>
            <person name="Carballo J."/>
            <person name="Santos B.A.C.M."/>
            <person name="Zappacosta D."/>
            <person name="Garbus I."/>
            <person name="Selva J.P."/>
            <person name="Gallo C.A."/>
            <person name="Diaz A."/>
            <person name="Albertini E."/>
            <person name="Caccamo M."/>
            <person name="Echenique V."/>
        </authorList>
    </citation>
    <scope>NUCLEOTIDE SEQUENCE [LARGE SCALE GENOMIC DNA]</scope>
    <source>
        <strain evidence="2">cv. Victoria</strain>
        <tissue evidence="1">Leaf</tissue>
    </source>
</reference>
<organism evidence="1 2">
    <name type="scientific">Eragrostis curvula</name>
    <name type="common">weeping love grass</name>
    <dbReference type="NCBI Taxonomy" id="38414"/>
    <lineage>
        <taxon>Eukaryota</taxon>
        <taxon>Viridiplantae</taxon>
        <taxon>Streptophyta</taxon>
        <taxon>Embryophyta</taxon>
        <taxon>Tracheophyta</taxon>
        <taxon>Spermatophyta</taxon>
        <taxon>Magnoliopsida</taxon>
        <taxon>Liliopsida</taxon>
        <taxon>Poales</taxon>
        <taxon>Poaceae</taxon>
        <taxon>PACMAD clade</taxon>
        <taxon>Chloridoideae</taxon>
        <taxon>Eragrostideae</taxon>
        <taxon>Eragrostidinae</taxon>
        <taxon>Eragrostis</taxon>
    </lineage>
</organism>
<sequence length="68" mass="7843">MRPLTVMRLIWPPLPDPRVSFSLDLCRWLLRWALGILAGRNYAKPLPRSLIFTSRQPYSQNIASAHLA</sequence>
<dbReference type="EMBL" id="RWGY01000031">
    <property type="protein sequence ID" value="TVU16201.1"/>
    <property type="molecule type" value="Genomic_DNA"/>
</dbReference>
<dbReference type="Gramene" id="TVU16201">
    <property type="protein sequence ID" value="TVU16201"/>
    <property type="gene ID" value="EJB05_39753"/>
</dbReference>
<feature type="non-terminal residue" evidence="1">
    <location>
        <position position="1"/>
    </location>
</feature>
<evidence type="ECO:0000313" key="1">
    <source>
        <dbReference type="EMBL" id="TVU16201.1"/>
    </source>
</evidence>
<protein>
    <submittedName>
        <fullName evidence="1">Uncharacterized protein</fullName>
    </submittedName>
</protein>
<dbReference type="AlphaFoldDB" id="A0A5J9TZQ8"/>
<name>A0A5J9TZQ8_9POAL</name>
<keyword evidence="2" id="KW-1185">Reference proteome</keyword>
<accession>A0A5J9TZQ8</accession>
<gene>
    <name evidence="1" type="ORF">EJB05_39753</name>
</gene>
<evidence type="ECO:0000313" key="2">
    <source>
        <dbReference type="Proteomes" id="UP000324897"/>
    </source>
</evidence>